<dbReference type="OrthoDB" id="9808166at2"/>
<keyword evidence="2" id="KW-0067">ATP-binding</keyword>
<dbReference type="Gene3D" id="3.40.50.300">
    <property type="entry name" value="P-loop containing nucleotide triphosphate hydrolases"/>
    <property type="match status" value="1"/>
</dbReference>
<dbReference type="RefSeq" id="WP_123917994.1">
    <property type="nucleotide sequence ID" value="NZ_RKRA01000001.1"/>
</dbReference>
<dbReference type="SMART" id="SM00534">
    <property type="entry name" value="MUTSac"/>
    <property type="match status" value="1"/>
</dbReference>
<evidence type="ECO:0000256" key="4">
    <source>
        <dbReference type="SAM" id="MobiDB-lite"/>
    </source>
</evidence>
<evidence type="ECO:0000313" key="7">
    <source>
        <dbReference type="Proteomes" id="UP000280726"/>
    </source>
</evidence>
<comment type="caution">
    <text evidence="6">The sequence shown here is derived from an EMBL/GenBank/DDBJ whole genome shotgun (WGS) entry which is preliminary data.</text>
</comment>
<dbReference type="Proteomes" id="UP000280726">
    <property type="component" value="Unassembled WGS sequence"/>
</dbReference>
<evidence type="ECO:0000256" key="1">
    <source>
        <dbReference type="ARBA" id="ARBA00022741"/>
    </source>
</evidence>
<name>A0A3N4Z9V4_9MICO</name>
<dbReference type="EMBL" id="RKRA01000001">
    <property type="protein sequence ID" value="RPF28030.1"/>
    <property type="molecule type" value="Genomic_DNA"/>
</dbReference>
<dbReference type="SUPFAM" id="SSF52540">
    <property type="entry name" value="P-loop containing nucleoside triphosphate hydrolases"/>
    <property type="match status" value="1"/>
</dbReference>
<dbReference type="GO" id="GO:0005524">
    <property type="term" value="F:ATP binding"/>
    <property type="evidence" value="ECO:0007669"/>
    <property type="project" value="UniProtKB-KW"/>
</dbReference>
<dbReference type="GO" id="GO:0006298">
    <property type="term" value="P:mismatch repair"/>
    <property type="evidence" value="ECO:0007669"/>
    <property type="project" value="InterPro"/>
</dbReference>
<protein>
    <submittedName>
        <fullName evidence="6">MutS-like protein</fullName>
    </submittedName>
</protein>
<evidence type="ECO:0000256" key="3">
    <source>
        <dbReference type="ARBA" id="ARBA00023125"/>
    </source>
</evidence>
<sequence length="518" mass="57608">MKTHLMHPDRGFDPQQPLPWNAGDLIDDLELDTLLAVMADGDHVLYEIGRVALLTPLQDPAEIRYRQAALEDCLRHREIVTEIYAGAVAAIAREKRIFGSILRRPTSVVSRSVEVLEMFVEHLTRLRVIADERSWTFRSAAFTTFFEMIATELDDQFFATAGAHLRRLRFRDGVLMSAELGTGNTGTRYTLRRPHHERGTWLERLTAPPRQGLTFVIPDRDDAGFSALSELRDQGLDHIAHALSRSTDHILAFFKALRTELGFYIGCLNLHDQLGAEATAWCFPEPVQGSVALSCRDLRDAALVLTTEEPVVGNDVDADGRSLVMITGANQGGKSTFLRAVGLAQLMMQSGMFVTAQQYRANVCEAIATHFSREEDPTMTSGRLDEELRRMSDIADHIRPGSLLLCNESFASTNEREGSQISRDILRALQEEGIKVFFVTHLFDLAHGIARQGRGDTLCLRAEREADGHRTFKLPVGEPLPTSYGTDLYARVFGTAAGTETPPTGETRSGASSRRDTR</sequence>
<dbReference type="InterPro" id="IPR027417">
    <property type="entry name" value="P-loop_NTPase"/>
</dbReference>
<dbReference type="AlphaFoldDB" id="A0A3N4Z9V4"/>
<dbReference type="GO" id="GO:0140664">
    <property type="term" value="F:ATP-dependent DNA damage sensor activity"/>
    <property type="evidence" value="ECO:0007669"/>
    <property type="project" value="InterPro"/>
</dbReference>
<feature type="compositionally biased region" description="Low complexity" evidence="4">
    <location>
        <begin position="495"/>
        <end position="507"/>
    </location>
</feature>
<accession>A0A3N4Z9V4</accession>
<proteinExistence type="predicted"/>
<reference evidence="6 7" key="1">
    <citation type="submission" date="2018-11" db="EMBL/GenBank/DDBJ databases">
        <title>Sequencing the genomes of 1000 actinobacteria strains.</title>
        <authorList>
            <person name="Klenk H.-P."/>
        </authorList>
    </citation>
    <scope>NUCLEOTIDE SEQUENCE [LARGE SCALE GENOMIC DNA]</scope>
    <source>
        <strain evidence="6 7">DSM 14418</strain>
    </source>
</reference>
<evidence type="ECO:0000256" key="2">
    <source>
        <dbReference type="ARBA" id="ARBA00022840"/>
    </source>
</evidence>
<dbReference type="PANTHER" id="PTHR11361">
    <property type="entry name" value="DNA MISMATCH REPAIR PROTEIN MUTS FAMILY MEMBER"/>
    <property type="match status" value="1"/>
</dbReference>
<gene>
    <name evidence="6" type="ORF">EDD32_2539</name>
</gene>
<dbReference type="PANTHER" id="PTHR11361:SF34">
    <property type="entry name" value="DNA MISMATCH REPAIR PROTEIN MSH1, MITOCHONDRIAL"/>
    <property type="match status" value="1"/>
</dbReference>
<dbReference type="GO" id="GO:0005829">
    <property type="term" value="C:cytosol"/>
    <property type="evidence" value="ECO:0007669"/>
    <property type="project" value="TreeGrafter"/>
</dbReference>
<feature type="region of interest" description="Disordered" evidence="4">
    <location>
        <begin position="495"/>
        <end position="518"/>
    </location>
</feature>
<keyword evidence="1" id="KW-0547">Nucleotide-binding</keyword>
<dbReference type="InterPro" id="IPR045076">
    <property type="entry name" value="MutS"/>
</dbReference>
<keyword evidence="3" id="KW-0238">DNA-binding</keyword>
<dbReference type="InterPro" id="IPR000432">
    <property type="entry name" value="DNA_mismatch_repair_MutS_C"/>
</dbReference>
<dbReference type="Pfam" id="PF00488">
    <property type="entry name" value="MutS_V"/>
    <property type="match status" value="1"/>
</dbReference>
<feature type="domain" description="DNA mismatch repair proteins mutS family" evidence="5">
    <location>
        <begin position="321"/>
        <end position="497"/>
    </location>
</feature>
<organism evidence="6 7">
    <name type="scientific">Georgenia muralis</name>
    <dbReference type="NCBI Taxonomy" id="154117"/>
    <lineage>
        <taxon>Bacteria</taxon>
        <taxon>Bacillati</taxon>
        <taxon>Actinomycetota</taxon>
        <taxon>Actinomycetes</taxon>
        <taxon>Micrococcales</taxon>
        <taxon>Bogoriellaceae</taxon>
        <taxon>Georgenia</taxon>
    </lineage>
</organism>
<evidence type="ECO:0000313" key="6">
    <source>
        <dbReference type="EMBL" id="RPF28030.1"/>
    </source>
</evidence>
<evidence type="ECO:0000259" key="5">
    <source>
        <dbReference type="SMART" id="SM00534"/>
    </source>
</evidence>
<dbReference type="GO" id="GO:0030983">
    <property type="term" value="F:mismatched DNA binding"/>
    <property type="evidence" value="ECO:0007669"/>
    <property type="project" value="InterPro"/>
</dbReference>
<keyword evidence="7" id="KW-1185">Reference proteome</keyword>